<dbReference type="AlphaFoldDB" id="C0PG06"/>
<protein>
    <submittedName>
        <fullName evidence="2">Uncharacterized protein</fullName>
    </submittedName>
</protein>
<feature type="region of interest" description="Disordered" evidence="1">
    <location>
        <begin position="103"/>
        <end position="134"/>
    </location>
</feature>
<reference evidence="2" key="2">
    <citation type="submission" date="2012-06" db="EMBL/GenBank/DDBJ databases">
        <authorList>
            <person name="Yu Y."/>
            <person name="Currie J."/>
            <person name="Lomeli R."/>
            <person name="Angelova A."/>
            <person name="Collura K."/>
            <person name="Wissotski M."/>
            <person name="Campos D."/>
            <person name="Kudrna D."/>
            <person name="Golser W."/>
            <person name="Ashely E."/>
            <person name="Descour A."/>
            <person name="Fernandes J."/>
            <person name="Soderlund C."/>
            <person name="Walbot V."/>
        </authorList>
    </citation>
    <scope>NUCLEOTIDE SEQUENCE</scope>
    <source>
        <strain evidence="2">B73</strain>
    </source>
</reference>
<feature type="compositionally biased region" description="Basic and acidic residues" evidence="1">
    <location>
        <begin position="117"/>
        <end position="134"/>
    </location>
</feature>
<proteinExistence type="evidence at transcript level"/>
<name>C0PG06_MAIZE</name>
<dbReference type="EMBL" id="BT067225">
    <property type="protein sequence ID" value="ACN34122.1"/>
    <property type="molecule type" value="mRNA"/>
</dbReference>
<feature type="compositionally biased region" description="Basic and acidic residues" evidence="1">
    <location>
        <begin position="68"/>
        <end position="79"/>
    </location>
</feature>
<evidence type="ECO:0000313" key="2">
    <source>
        <dbReference type="EMBL" id="ACN34122.1"/>
    </source>
</evidence>
<organism evidence="2">
    <name type="scientific">Zea mays</name>
    <name type="common">Maize</name>
    <dbReference type="NCBI Taxonomy" id="4577"/>
    <lineage>
        <taxon>Eukaryota</taxon>
        <taxon>Viridiplantae</taxon>
        <taxon>Streptophyta</taxon>
        <taxon>Embryophyta</taxon>
        <taxon>Tracheophyta</taxon>
        <taxon>Spermatophyta</taxon>
        <taxon>Magnoliopsida</taxon>
        <taxon>Liliopsida</taxon>
        <taxon>Poales</taxon>
        <taxon>Poaceae</taxon>
        <taxon>PACMAD clade</taxon>
        <taxon>Panicoideae</taxon>
        <taxon>Andropogonodae</taxon>
        <taxon>Andropogoneae</taxon>
        <taxon>Tripsacinae</taxon>
        <taxon>Zea</taxon>
    </lineage>
</organism>
<sequence length="134" mass="14841">MDGSTQWSRARSDTRSKARSQSGGLGHKHTQRFTVSSTRVTDSMSTASSFARTTTQRRRTEQGASRQHAQEQRTTRDAAMEEQGAGTLVLETRHRVAEFVNNPGRPTWLKTGGELGELDHQRARRDGGSARAES</sequence>
<feature type="region of interest" description="Disordered" evidence="1">
    <location>
        <begin position="1"/>
        <end position="81"/>
    </location>
</feature>
<evidence type="ECO:0000256" key="1">
    <source>
        <dbReference type="SAM" id="MobiDB-lite"/>
    </source>
</evidence>
<accession>C0PG06</accession>
<feature type="compositionally biased region" description="Polar residues" evidence="1">
    <location>
        <begin position="32"/>
        <end position="51"/>
    </location>
</feature>
<reference evidence="2" key="1">
    <citation type="journal article" date="2009" name="PLoS Genet.">
        <title>Sequencing, mapping, and analysis of 27,455 maize full-length cDNAs.</title>
        <authorList>
            <person name="Soderlund C."/>
            <person name="Descour A."/>
            <person name="Kudrna D."/>
            <person name="Bomhoff M."/>
            <person name="Boyd L."/>
            <person name="Currie J."/>
            <person name="Angelova A."/>
            <person name="Collura K."/>
            <person name="Wissotski M."/>
            <person name="Ashley E."/>
            <person name="Morrow D."/>
            <person name="Fernandes J."/>
            <person name="Walbot V."/>
            <person name="Yu Y."/>
        </authorList>
    </citation>
    <scope>NUCLEOTIDE SEQUENCE</scope>
    <source>
        <strain evidence="2">B73</strain>
    </source>
</reference>